<dbReference type="Proteomes" id="UP000501727">
    <property type="component" value="Chromosome"/>
</dbReference>
<protein>
    <submittedName>
        <fullName evidence="2">ATPase AAA</fullName>
    </submittedName>
</protein>
<dbReference type="SMART" id="SM00382">
    <property type="entry name" value="AAA"/>
    <property type="match status" value="1"/>
</dbReference>
<evidence type="ECO:0000313" key="3">
    <source>
        <dbReference type="Proteomes" id="UP000501727"/>
    </source>
</evidence>
<dbReference type="CDD" id="cd00009">
    <property type="entry name" value="AAA"/>
    <property type="match status" value="1"/>
</dbReference>
<dbReference type="PANTHER" id="PTHR30050">
    <property type="entry name" value="CHROMOSOMAL REPLICATION INITIATOR PROTEIN DNAA"/>
    <property type="match status" value="1"/>
</dbReference>
<gene>
    <name evidence="2" type="ORF">ADCFC_01070</name>
</gene>
<dbReference type="KEGG" id="ahat:ADCFC_02270"/>
<dbReference type="InterPro" id="IPR002611">
    <property type="entry name" value="IstB_ATP-bd"/>
</dbReference>
<accession>A0A6F8SH59</accession>
<sequence>MGDTEDAAAVYDRVSARAASLGVAIAPEELAELAVRHSMGGGELAALDAVFSYLADKRHDQVIETLLKLSRLPQKAPKTFAGFDFDRIRGRDAGALRKLPALANLHARKNLAFIGPGGIGKTHLAQAYGRECCLNGYKTYYLKATELRDKLRRAADSGSVSRAVAALVKPSCLIVDEVGRCTFDKACTDLFFDVVDRRYEKDCANTMILTSNTPTNNWDEFFTGDDTLLCTLDRLFDRASVFVMKGASFRGAELEIFSVETTPLAVRAIASRTLV</sequence>
<dbReference type="GO" id="GO:0005524">
    <property type="term" value="F:ATP binding"/>
    <property type="evidence" value="ECO:0007669"/>
    <property type="project" value="InterPro"/>
</dbReference>
<organism evidence="2 3">
    <name type="scientific">Adlercreutzia hattorii</name>
    <dbReference type="NCBI Taxonomy" id="2707299"/>
    <lineage>
        <taxon>Bacteria</taxon>
        <taxon>Bacillati</taxon>
        <taxon>Actinomycetota</taxon>
        <taxon>Coriobacteriia</taxon>
        <taxon>Eggerthellales</taxon>
        <taxon>Eggerthellaceae</taxon>
        <taxon>Adlercreutzia</taxon>
    </lineage>
</organism>
<dbReference type="EMBL" id="AP022829">
    <property type="protein sequence ID" value="BCA87608.1"/>
    <property type="molecule type" value="Genomic_DNA"/>
</dbReference>
<dbReference type="InterPro" id="IPR003593">
    <property type="entry name" value="AAA+_ATPase"/>
</dbReference>
<proteinExistence type="predicted"/>
<feature type="domain" description="AAA+ ATPase" evidence="1">
    <location>
        <begin position="107"/>
        <end position="242"/>
    </location>
</feature>
<reference evidence="3" key="2">
    <citation type="submission" date="2020-03" db="EMBL/GenBank/DDBJ databases">
        <title>Complete Genome Sequence of Adlercreutzia sp. strain 8CFCBH1 Producing Equol, Isolated from Healthy Japanese Feces.</title>
        <authorList>
            <person name="Ogata Y."/>
            <person name="Sakamoto M."/>
            <person name="Ohkuma M."/>
            <person name="Hattori M."/>
            <person name="Suda W."/>
        </authorList>
    </citation>
    <scope>NUCLEOTIDE SEQUENCE [LARGE SCALE GENOMIC DNA]</scope>
    <source>
        <strain evidence="3">8CFCBH1</strain>
    </source>
</reference>
<dbReference type="Gene3D" id="3.40.50.300">
    <property type="entry name" value="P-loop containing nucleotide triphosphate hydrolases"/>
    <property type="match status" value="1"/>
</dbReference>
<reference evidence="3" key="1">
    <citation type="journal article" date="2020" name="Microbiol. Resour. Announc.">
        <title>Complete Genome Sequence of Adlercreutzia sp. Strain 8CFCBH1, a Potent Producer of Equol, Isolated from Healthy Japanese Feces.</title>
        <authorList>
            <person name="Ogata Y."/>
            <person name="Sakamoto M."/>
            <person name="Ohkuma M."/>
            <person name="Hattori M."/>
            <person name="Suda W."/>
        </authorList>
    </citation>
    <scope>NUCLEOTIDE SEQUENCE [LARGE SCALE GENOMIC DNA]</scope>
    <source>
        <strain evidence="3">8CFCBH1</strain>
    </source>
</reference>
<dbReference type="PANTHER" id="PTHR30050:SF4">
    <property type="entry name" value="ATP-BINDING PROTEIN RV3427C IN INSERTION SEQUENCE-RELATED"/>
    <property type="match status" value="1"/>
</dbReference>
<dbReference type="GO" id="GO:0006260">
    <property type="term" value="P:DNA replication"/>
    <property type="evidence" value="ECO:0007669"/>
    <property type="project" value="TreeGrafter"/>
</dbReference>
<dbReference type="RefSeq" id="WP_173111332.1">
    <property type="nucleotide sequence ID" value="NZ_AP022829.1"/>
</dbReference>
<dbReference type="InterPro" id="IPR027417">
    <property type="entry name" value="P-loop_NTPase"/>
</dbReference>
<dbReference type="SUPFAM" id="SSF52540">
    <property type="entry name" value="P-loop containing nucleoside triphosphate hydrolases"/>
    <property type="match status" value="1"/>
</dbReference>
<evidence type="ECO:0000313" key="2">
    <source>
        <dbReference type="EMBL" id="BCA87608.1"/>
    </source>
</evidence>
<dbReference type="Pfam" id="PF01695">
    <property type="entry name" value="IstB_IS21"/>
    <property type="match status" value="1"/>
</dbReference>
<name>A0A6F8SH59_9ACTN</name>
<dbReference type="AlphaFoldDB" id="A0A6F8SH59"/>
<keyword evidence="3" id="KW-1185">Reference proteome</keyword>
<evidence type="ECO:0000259" key="1">
    <source>
        <dbReference type="SMART" id="SM00382"/>
    </source>
</evidence>